<feature type="region of interest" description="Disordered" evidence="1">
    <location>
        <begin position="120"/>
        <end position="151"/>
    </location>
</feature>
<organism evidence="2 3">
    <name type="scientific">Streptomyces viridosporus (strain ATCC 14672 / DSM 40746 / JCM 4963 / KCTC 9882 / NRRL B-12104 / FH 1290)</name>
    <name type="common">Streptomyces ghanaensis</name>
    <dbReference type="NCBI Taxonomy" id="566461"/>
    <lineage>
        <taxon>Bacteria</taxon>
        <taxon>Bacillati</taxon>
        <taxon>Actinomycetota</taxon>
        <taxon>Actinomycetes</taxon>
        <taxon>Kitasatosporales</taxon>
        <taxon>Streptomycetaceae</taxon>
        <taxon>Streptomyces</taxon>
    </lineage>
</organism>
<sequence>MHRRCPRAEPFAQEMTTRIVDVAHTAAAHHTPAGPHQDLDAARQAVATGLDVDDAAELIHGDRLRLGDAAGNRPWLHTAVCRVQRMNRALGCSPGPETEQLVNDPLSGPNTAQRNMLEATAGPVGSRAGCQFPGRGRPPRPGSAVAAIPAA</sequence>
<dbReference type="AlphaFoldDB" id="D5ZSP1"/>
<evidence type="ECO:0000256" key="1">
    <source>
        <dbReference type="SAM" id="MobiDB-lite"/>
    </source>
</evidence>
<evidence type="ECO:0000313" key="2">
    <source>
        <dbReference type="EMBL" id="EFE64762.2"/>
    </source>
</evidence>
<dbReference type="Gene3D" id="1.25.40.10">
    <property type="entry name" value="Tetratricopeptide repeat domain"/>
    <property type="match status" value="1"/>
</dbReference>
<dbReference type="InterPro" id="IPR011990">
    <property type="entry name" value="TPR-like_helical_dom_sf"/>
</dbReference>
<protein>
    <submittedName>
        <fullName evidence="2">Predicted protein</fullName>
    </submittedName>
</protein>
<dbReference type="Proteomes" id="UP000003824">
    <property type="component" value="Unassembled WGS sequence"/>
</dbReference>
<dbReference type="eggNOG" id="COG1652">
    <property type="taxonomic scope" value="Bacteria"/>
</dbReference>
<reference evidence="3" key="1">
    <citation type="submission" date="2008-12" db="EMBL/GenBank/DDBJ databases">
        <title>Annotation of Streptomyces ghanaensis ATCC 14672.</title>
        <authorList>
            <consortium name="The Broad Institute Genome Sequencing Platform"/>
            <consortium name="Broad Institute Microbial Sequencing Center"/>
            <person name="Fischbach M."/>
            <person name="Ward D."/>
            <person name="Young S."/>
            <person name="Kodira C.D."/>
            <person name="Zeng Q."/>
            <person name="Koehrsen M."/>
            <person name="Godfrey P."/>
            <person name="Alvarado L."/>
            <person name="Berlin A.M."/>
            <person name="Borenstein D."/>
            <person name="Chen Z."/>
            <person name="Engels R."/>
            <person name="Freedman E."/>
            <person name="Gellesch M."/>
            <person name="Goldberg J."/>
            <person name="Griggs A."/>
            <person name="Gujja S."/>
            <person name="Heiman D.I."/>
            <person name="Hepburn T.A."/>
            <person name="Howarth C."/>
            <person name="Jen D."/>
            <person name="Larson L."/>
            <person name="Lewis B."/>
            <person name="Mehta T."/>
            <person name="Park D."/>
            <person name="Pearson M."/>
            <person name="Roberts A."/>
            <person name="Saif S."/>
            <person name="Shea T.D."/>
            <person name="Shenoy N."/>
            <person name="Sisk P."/>
            <person name="Stolte C."/>
            <person name="Sykes S.N."/>
            <person name="Walk T."/>
            <person name="White J."/>
            <person name="Yandava C."/>
            <person name="Straight P."/>
            <person name="Clardy J."/>
            <person name="Hung D."/>
            <person name="Kolter R."/>
            <person name="Mekalanos J."/>
            <person name="Walker S."/>
            <person name="Walsh C.T."/>
            <person name="Wieland B.L.C."/>
            <person name="Ilzarbe M."/>
            <person name="Galagan J."/>
            <person name="Nusbaum C."/>
            <person name="Birren B."/>
        </authorList>
    </citation>
    <scope>NUCLEOTIDE SEQUENCE [LARGE SCALE GENOMIC DNA]</scope>
    <source>
        <strain evidence="3">ATCC 14672 / DSM 40746 / JCM 4963 / KCTC 9882 / NRRL B-12104 / FH 1290</strain>
    </source>
</reference>
<evidence type="ECO:0000313" key="3">
    <source>
        <dbReference type="Proteomes" id="UP000003824"/>
    </source>
</evidence>
<accession>D5ZSP1</accession>
<name>D5ZSP1_STRV1</name>
<dbReference type="EMBL" id="DS999641">
    <property type="protein sequence ID" value="EFE64762.2"/>
    <property type="molecule type" value="Genomic_DNA"/>
</dbReference>
<gene>
    <name evidence="2" type="ORF">SSFG_00019</name>
</gene>
<proteinExistence type="predicted"/>